<evidence type="ECO:0000313" key="1">
    <source>
        <dbReference type="EMBL" id="NYI97124.1"/>
    </source>
</evidence>
<dbReference type="NCBIfam" id="NF041060">
    <property type="entry name" value="DpdB"/>
    <property type="match status" value="1"/>
</dbReference>
<dbReference type="RefSeq" id="WP_179768430.1">
    <property type="nucleotide sequence ID" value="NZ_JACCFO010000001.1"/>
</dbReference>
<dbReference type="EMBL" id="JACCFO010000001">
    <property type="protein sequence ID" value="NYI97124.1"/>
    <property type="molecule type" value="Genomic_DNA"/>
</dbReference>
<name>A0A853BQL5_9ACTN</name>
<accession>A0A853BQL5</accession>
<evidence type="ECO:0000313" key="2">
    <source>
        <dbReference type="Proteomes" id="UP000575985"/>
    </source>
</evidence>
<reference evidence="1 2" key="1">
    <citation type="submission" date="2020-07" db="EMBL/GenBank/DDBJ databases">
        <title>Sequencing the genomes of 1000 actinobacteria strains.</title>
        <authorList>
            <person name="Klenk H.-P."/>
        </authorList>
    </citation>
    <scope>NUCLEOTIDE SEQUENCE [LARGE SCALE GENOMIC DNA]</scope>
    <source>
        <strain evidence="1 2">DSM 45927</strain>
    </source>
</reference>
<sequence>MADRYTLRLPALEIRQGSRRIYCFAVDGKKMHGFAAVSRIHRDEEKNLQGYQRPEVLSHIRAIRRYLESDGAMLPNAIVLAFDRRVEFVSHGPTGSVDYAVPGELVIPVDETQSDDEKPAWLVDGQQRSAAIRDADLAEFPVAAVGFIADGPAEQRSQFILVNSTKPLPKGLIHELLPETAGHLPPSYVRRRLPAKLMTRMNIDPEGPFYGKIASPTAPDGYIKDNSILKMLEHSIFEGALFQYRNPVDGSGDVDRMLLHLRSYWKLVQQTFPDAWRKPPRNSRLTHGVGIQAMGFVMDELTEDMPAEGVKCERVRAALQSLEPHVAWTSGTWKFGEGDERKWNGLQNTPSDVHLLHAHLKKVIRRAGVRI</sequence>
<dbReference type="Proteomes" id="UP000575985">
    <property type="component" value="Unassembled WGS sequence"/>
</dbReference>
<comment type="caution">
    <text evidence="1">The sequence shown here is derived from an EMBL/GenBank/DDBJ whole genome shotgun (WGS) entry which is preliminary data.</text>
</comment>
<gene>
    <name evidence="1" type="ORF">HNR12_003401</name>
</gene>
<dbReference type="NCBIfam" id="TIGR03187">
    <property type="entry name" value="DGQHR"/>
    <property type="match status" value="1"/>
</dbReference>
<protein>
    <submittedName>
        <fullName evidence="1">DGQHR domain-containing protein</fullName>
    </submittedName>
</protein>
<keyword evidence="2" id="KW-1185">Reference proteome</keyword>
<dbReference type="InterPro" id="IPR017601">
    <property type="entry name" value="DGQHR-contain_dom"/>
</dbReference>
<organism evidence="1 2">
    <name type="scientific">Streptomonospora nanhaiensis</name>
    <dbReference type="NCBI Taxonomy" id="1323731"/>
    <lineage>
        <taxon>Bacteria</taxon>
        <taxon>Bacillati</taxon>
        <taxon>Actinomycetota</taxon>
        <taxon>Actinomycetes</taxon>
        <taxon>Streptosporangiales</taxon>
        <taxon>Nocardiopsidaceae</taxon>
        <taxon>Streptomonospora</taxon>
    </lineage>
</organism>
<dbReference type="AlphaFoldDB" id="A0A853BQL5"/>
<proteinExistence type="predicted"/>
<dbReference type="InterPro" id="IPR017642">
    <property type="entry name" value="DNA_S_mod_DndB"/>
</dbReference>
<dbReference type="Pfam" id="PF14072">
    <property type="entry name" value="DndB"/>
    <property type="match status" value="1"/>
</dbReference>
<dbReference type="CDD" id="cd16413">
    <property type="entry name" value="DGQHR_domain"/>
    <property type="match status" value="1"/>
</dbReference>